<evidence type="ECO:0008006" key="3">
    <source>
        <dbReference type="Google" id="ProtNLM"/>
    </source>
</evidence>
<protein>
    <recommendedName>
        <fullName evidence="3">DUF4412 domain-containing protein</fullName>
    </recommendedName>
</protein>
<organism evidence="1 2">
    <name type="scientific">Robiginitalea aurantiaca</name>
    <dbReference type="NCBI Taxonomy" id="3056915"/>
    <lineage>
        <taxon>Bacteria</taxon>
        <taxon>Pseudomonadati</taxon>
        <taxon>Bacteroidota</taxon>
        <taxon>Flavobacteriia</taxon>
        <taxon>Flavobacteriales</taxon>
        <taxon>Flavobacteriaceae</taxon>
        <taxon>Robiginitalea</taxon>
    </lineage>
</organism>
<gene>
    <name evidence="1" type="ORF">QU605_01075</name>
</gene>
<proteinExistence type="predicted"/>
<dbReference type="RefSeq" id="WP_289723408.1">
    <property type="nucleotide sequence ID" value="NZ_JAUDUY010000001.1"/>
</dbReference>
<sequence length="243" mass="27031">MKRVIFLVAAFIISGGILVAQEAITGSIPNWDNGSGSVFTGMITPTIVGTIDDKGALEIILKPDFLSEVKQQMEAENADESNKWKSSMMTLEKAYTCNGGTVEVVNGDQHFTSLSTMGFFILGSMEKQKRYGDMMPASSLEFVTAFRKLGSYIFKEGYSLDWYYVDEAGSVKGTCIVNSGTLSGEMYERTAEYDLDFKKGWNLVKYEVQKVFADKDGKTYIEKDHYSTISEMPPGVEFVFVPE</sequence>
<evidence type="ECO:0000313" key="2">
    <source>
        <dbReference type="Proteomes" id="UP001174839"/>
    </source>
</evidence>
<comment type="caution">
    <text evidence="1">The sequence shown here is derived from an EMBL/GenBank/DDBJ whole genome shotgun (WGS) entry which is preliminary data.</text>
</comment>
<reference evidence="1" key="1">
    <citation type="submission" date="2023-06" db="EMBL/GenBank/DDBJ databases">
        <title>Robiginitalea aurantiacus sp. nov. and Algoriphagus sediminis sp. nov., isolated from coastal sediment.</title>
        <authorList>
            <person name="Zhou Z.Y."/>
            <person name="An J."/>
            <person name="Jia Y.W."/>
            <person name="Du Z.J."/>
        </authorList>
    </citation>
    <scope>NUCLEOTIDE SEQUENCE</scope>
    <source>
        <strain evidence="1">M39</strain>
    </source>
</reference>
<dbReference type="EMBL" id="JAUDUY010000001">
    <property type="protein sequence ID" value="MDM9630043.1"/>
    <property type="molecule type" value="Genomic_DNA"/>
</dbReference>
<evidence type="ECO:0000313" key="1">
    <source>
        <dbReference type="EMBL" id="MDM9630043.1"/>
    </source>
</evidence>
<keyword evidence="2" id="KW-1185">Reference proteome</keyword>
<name>A0ABT7WAU8_9FLAO</name>
<accession>A0ABT7WAU8</accession>
<dbReference type="Proteomes" id="UP001174839">
    <property type="component" value="Unassembled WGS sequence"/>
</dbReference>